<dbReference type="EMBL" id="BONX01000049">
    <property type="protein sequence ID" value="GIG99963.1"/>
    <property type="molecule type" value="Genomic_DNA"/>
</dbReference>
<keyword evidence="2" id="KW-0805">Transcription regulation</keyword>
<dbReference type="SUPFAM" id="SSF46894">
    <property type="entry name" value="C-terminal effector domain of the bipartite response regulators"/>
    <property type="match status" value="1"/>
</dbReference>
<dbReference type="PROSITE" id="PS51755">
    <property type="entry name" value="OMPR_PHOB"/>
    <property type="match status" value="1"/>
</dbReference>
<evidence type="ECO:0000256" key="5">
    <source>
        <dbReference type="PROSITE-ProRule" id="PRU00339"/>
    </source>
</evidence>
<evidence type="ECO:0000256" key="6">
    <source>
        <dbReference type="PROSITE-ProRule" id="PRU01091"/>
    </source>
</evidence>
<sequence>MGWTQEELARRTGLSVRTVRNVESDRPGADRGASVEQLARALGLRGDDGRGQPDSTVSTGSVRLTVLGPLRLSRAGRPVPLTAAKPRCMLALLAIQPGTDVGRDEIADVLWPDTPPPTWQNLLHTYAARLRKLLPARPGALRIDRTAIGYRLSADARHLDVLRFRQLAEGTGPDRPDAERLAEALDCWRGPVGADLPDQLGQHPAAVALHQQRITAALDYADLALAEGEPAAVVRRLGVLVELEPVHEPLHARLVHALAGSGQRAAAVDAFHRIRARLDDELGLYPGAELAAALDHALRDDQRDEPPPAPPPAQLPTQVAAFVGRTGELAALDKLLSVEEPGATVALVHGTAGVGKTTLAVHWAHRVVPHFPDGQLHLDLRGYDRAGAALEPAAATRAFLAALGVRPEQIPESYPAQLGLYRSLIANRRLLVMLDNARDAEQVRPLLPTAAGSLALVTSRDSLLGLVATDRAHPVPLGLFTLDEARDFLADRISDDRAGTEPEAVEQLIGRCARLPLALAVTAALAVSNPGQSLDSLATELAEAGDLDSLDAGDPATDLRAVFFCSYRTLSVDGARLFRYLGLHPGPAITVPAAASLLGTPRRAARLRLDELRRAHLVATDEPGRYALHDLLRAYAGELADAEIPPAERAEAVGRILDHYLHSAYEADRRLYVRSDSIAPVEPAAGVEPERFVDERSALAWFDAERLVLLRVVDLAADTGRPTHTWQLAWAVSMFLNRRVHWQDWVHAQQRALESNADRDDLGQAQAHRFLGLVYLRMSRADEAHEQLRQALDLFRRLGDPGGEASTERGIGRAYARQGRHDRALAHTERALALFRAAGNRVGAASALNATGWYNAQLGEYHVALQRCREAVRLHEELNDNSGLANAWDSLGYTHHGLGNHADAVACYERAIEYFRAADDRYGEADALTRVGDTQLDAGTPGAALTAWRAALTILTDVGHPDAARVRARIAGLGGPGRRGTPPGQPSR</sequence>
<accession>A0ABQ4EZ75</accession>
<evidence type="ECO:0000256" key="1">
    <source>
        <dbReference type="ARBA" id="ARBA00005820"/>
    </source>
</evidence>
<dbReference type="InterPro" id="IPR001387">
    <property type="entry name" value="Cro/C1-type_HTH"/>
</dbReference>
<feature type="DNA-binding region" description="OmpR/PhoB-type" evidence="6">
    <location>
        <begin position="54"/>
        <end position="154"/>
    </location>
</feature>
<dbReference type="Gene3D" id="1.25.40.10">
    <property type="entry name" value="Tetratricopeptide repeat domain"/>
    <property type="match status" value="2"/>
</dbReference>
<dbReference type="SMART" id="SM00028">
    <property type="entry name" value="TPR"/>
    <property type="match status" value="5"/>
</dbReference>
<dbReference type="Pfam" id="PF01381">
    <property type="entry name" value="HTH_3"/>
    <property type="match status" value="1"/>
</dbReference>
<keyword evidence="3 6" id="KW-0238">DNA-binding</keyword>
<dbReference type="SUPFAM" id="SSF52540">
    <property type="entry name" value="P-loop containing nucleoside triphosphate hydrolases"/>
    <property type="match status" value="1"/>
</dbReference>
<evidence type="ECO:0000256" key="3">
    <source>
        <dbReference type="ARBA" id="ARBA00023125"/>
    </source>
</evidence>
<dbReference type="SUPFAM" id="SSF47413">
    <property type="entry name" value="lambda repressor-like DNA-binding domains"/>
    <property type="match status" value="1"/>
</dbReference>
<dbReference type="InterPro" id="IPR005158">
    <property type="entry name" value="BTAD"/>
</dbReference>
<evidence type="ECO:0000259" key="7">
    <source>
        <dbReference type="PROSITE" id="PS50943"/>
    </source>
</evidence>
<dbReference type="InterPro" id="IPR019734">
    <property type="entry name" value="TPR_rpt"/>
</dbReference>
<dbReference type="Pfam" id="PF03704">
    <property type="entry name" value="BTAD"/>
    <property type="match status" value="1"/>
</dbReference>
<dbReference type="InterPro" id="IPR001867">
    <property type="entry name" value="OmpR/PhoB-type_DNA-bd"/>
</dbReference>
<dbReference type="Proteomes" id="UP000621500">
    <property type="component" value="Unassembled WGS sequence"/>
</dbReference>
<dbReference type="PRINTS" id="PR00364">
    <property type="entry name" value="DISEASERSIST"/>
</dbReference>
<dbReference type="InterPro" id="IPR010982">
    <property type="entry name" value="Lambda_DNA-bd_dom_sf"/>
</dbReference>
<organism evidence="9 10">
    <name type="scientific">Plantactinospora mayteni</name>
    <dbReference type="NCBI Taxonomy" id="566021"/>
    <lineage>
        <taxon>Bacteria</taxon>
        <taxon>Bacillati</taxon>
        <taxon>Actinomycetota</taxon>
        <taxon>Actinomycetes</taxon>
        <taxon>Micromonosporales</taxon>
        <taxon>Micromonosporaceae</taxon>
        <taxon>Plantactinospora</taxon>
    </lineage>
</organism>
<dbReference type="InterPro" id="IPR011990">
    <property type="entry name" value="TPR-like_helical_dom_sf"/>
</dbReference>
<evidence type="ECO:0000313" key="10">
    <source>
        <dbReference type="Proteomes" id="UP000621500"/>
    </source>
</evidence>
<keyword evidence="4" id="KW-0804">Transcription</keyword>
<comment type="similarity">
    <text evidence="1">Belongs to the AfsR/DnrI/RedD regulatory family.</text>
</comment>
<dbReference type="InterPro" id="IPR016032">
    <property type="entry name" value="Sig_transdc_resp-reg_C-effctor"/>
</dbReference>
<proteinExistence type="inferred from homology"/>
<dbReference type="SMART" id="SM00862">
    <property type="entry name" value="Trans_reg_C"/>
    <property type="match status" value="1"/>
</dbReference>
<feature type="repeat" description="TPR" evidence="5">
    <location>
        <begin position="885"/>
        <end position="918"/>
    </location>
</feature>
<protein>
    <submittedName>
        <fullName evidence="9">SARP family transcriptional regulator</fullName>
    </submittedName>
</protein>
<dbReference type="PANTHER" id="PTHR35807:SF1">
    <property type="entry name" value="TRANSCRIPTIONAL REGULATOR REDD"/>
    <property type="match status" value="1"/>
</dbReference>
<gene>
    <name evidence="9" type="ORF">Pma05_65360</name>
</gene>
<evidence type="ECO:0000256" key="2">
    <source>
        <dbReference type="ARBA" id="ARBA00023015"/>
    </source>
</evidence>
<dbReference type="Pfam" id="PF13424">
    <property type="entry name" value="TPR_12"/>
    <property type="match status" value="2"/>
</dbReference>
<dbReference type="Gene3D" id="1.10.10.10">
    <property type="entry name" value="Winged helix-like DNA-binding domain superfamily/Winged helix DNA-binding domain"/>
    <property type="match status" value="1"/>
</dbReference>
<evidence type="ECO:0000259" key="8">
    <source>
        <dbReference type="PROSITE" id="PS51755"/>
    </source>
</evidence>
<keyword evidence="5" id="KW-0802">TPR repeat</keyword>
<dbReference type="Gene3D" id="1.10.260.40">
    <property type="entry name" value="lambda repressor-like DNA-binding domains"/>
    <property type="match status" value="1"/>
</dbReference>
<dbReference type="Pfam" id="PF00931">
    <property type="entry name" value="NB-ARC"/>
    <property type="match status" value="1"/>
</dbReference>
<dbReference type="InterPro" id="IPR036388">
    <property type="entry name" value="WH-like_DNA-bd_sf"/>
</dbReference>
<evidence type="ECO:0000313" key="9">
    <source>
        <dbReference type="EMBL" id="GIG99963.1"/>
    </source>
</evidence>
<dbReference type="PROSITE" id="PS50005">
    <property type="entry name" value="TPR"/>
    <property type="match status" value="2"/>
</dbReference>
<evidence type="ECO:0000256" key="4">
    <source>
        <dbReference type="ARBA" id="ARBA00023163"/>
    </source>
</evidence>
<feature type="domain" description="HTH cro/C1-type" evidence="7">
    <location>
        <begin position="2"/>
        <end position="49"/>
    </location>
</feature>
<dbReference type="PANTHER" id="PTHR35807">
    <property type="entry name" value="TRANSCRIPTIONAL REGULATOR REDD-RELATED"/>
    <property type="match status" value="1"/>
</dbReference>
<comment type="caution">
    <text evidence="9">The sequence shown here is derived from an EMBL/GenBank/DDBJ whole genome shotgun (WGS) entry which is preliminary data.</text>
</comment>
<dbReference type="CDD" id="cd15831">
    <property type="entry name" value="BTAD"/>
    <property type="match status" value="1"/>
</dbReference>
<dbReference type="InterPro" id="IPR002182">
    <property type="entry name" value="NB-ARC"/>
</dbReference>
<keyword evidence="10" id="KW-1185">Reference proteome</keyword>
<reference evidence="9 10" key="1">
    <citation type="submission" date="2021-01" db="EMBL/GenBank/DDBJ databases">
        <title>Whole genome shotgun sequence of Plantactinospora mayteni NBRC 109088.</title>
        <authorList>
            <person name="Komaki H."/>
            <person name="Tamura T."/>
        </authorList>
    </citation>
    <scope>NUCLEOTIDE SEQUENCE [LARGE SCALE GENOMIC DNA]</scope>
    <source>
        <strain evidence="9 10">NBRC 109088</strain>
    </source>
</reference>
<dbReference type="InterPro" id="IPR051677">
    <property type="entry name" value="AfsR-DnrI-RedD_regulator"/>
</dbReference>
<dbReference type="SMART" id="SM01043">
    <property type="entry name" value="BTAD"/>
    <property type="match status" value="1"/>
</dbReference>
<feature type="repeat" description="TPR" evidence="5">
    <location>
        <begin position="765"/>
        <end position="798"/>
    </location>
</feature>
<name>A0ABQ4EZ75_9ACTN</name>
<dbReference type="SUPFAM" id="SSF48452">
    <property type="entry name" value="TPR-like"/>
    <property type="match status" value="3"/>
</dbReference>
<feature type="domain" description="OmpR/PhoB-type" evidence="8">
    <location>
        <begin position="54"/>
        <end position="154"/>
    </location>
</feature>
<dbReference type="PROSITE" id="PS50943">
    <property type="entry name" value="HTH_CROC1"/>
    <property type="match status" value="1"/>
</dbReference>
<dbReference type="CDD" id="cd00093">
    <property type="entry name" value="HTH_XRE"/>
    <property type="match status" value="1"/>
</dbReference>
<dbReference type="InterPro" id="IPR027417">
    <property type="entry name" value="P-loop_NTPase"/>
</dbReference>